<dbReference type="RefSeq" id="WP_144897424.1">
    <property type="nucleotide sequence ID" value="NZ_CP099967.1"/>
</dbReference>
<name>A0ABY5U9C1_9HYPH</name>
<organism evidence="1 2">
    <name type="scientific">Brucella pseudintermedia</name>
    <dbReference type="NCBI Taxonomy" id="370111"/>
    <lineage>
        <taxon>Bacteria</taxon>
        <taxon>Pseudomonadati</taxon>
        <taxon>Pseudomonadota</taxon>
        <taxon>Alphaproteobacteria</taxon>
        <taxon>Hyphomicrobiales</taxon>
        <taxon>Brucellaceae</taxon>
        <taxon>Brucella/Ochrobactrum group</taxon>
        <taxon>Brucella</taxon>
    </lineage>
</organism>
<reference evidence="1" key="1">
    <citation type="submission" date="2022-06" db="EMBL/GenBank/DDBJ databases">
        <title>Complete Genome Sequence of Deoxynivalenol-bioadsorption Ochrobactrum pseudintermedium ASAG-D25.</title>
        <authorList>
            <person name="Wang N."/>
        </authorList>
    </citation>
    <scope>NUCLEOTIDE SEQUENCE</scope>
    <source>
        <strain evidence="1">ASAG-D25</strain>
    </source>
</reference>
<keyword evidence="2" id="KW-1185">Reference proteome</keyword>
<proteinExistence type="predicted"/>
<accession>A0ABY5U9C1</accession>
<protein>
    <submittedName>
        <fullName evidence="1">Uncharacterized protein</fullName>
    </submittedName>
</protein>
<evidence type="ECO:0000313" key="1">
    <source>
        <dbReference type="EMBL" id="UWL59931.1"/>
    </source>
</evidence>
<dbReference type="Proteomes" id="UP001058739">
    <property type="component" value="Chromosome 01"/>
</dbReference>
<sequence>MAHFSSGGRKGKQARPFYYSFKSRIIEGAILWDKSVHMKRFEIYANDVLVGSSSLESGDPPMGVAFGNLLTTPSFHTDLIDRGVLTVMLDGVSIPSSGGVVIEDYSKEANEILVAILGIDHQLYEELFPEHVAAYQAQF</sequence>
<dbReference type="EMBL" id="CP099967">
    <property type="protein sequence ID" value="UWL59931.1"/>
    <property type="molecule type" value="Genomic_DNA"/>
</dbReference>
<evidence type="ECO:0000313" key="2">
    <source>
        <dbReference type="Proteomes" id="UP001058739"/>
    </source>
</evidence>
<gene>
    <name evidence="1" type="ORF">NIK97_10465</name>
</gene>